<organism evidence="2 3">
    <name type="scientific">[Clostridium] asparagiforme DSM 15981</name>
    <dbReference type="NCBI Taxonomy" id="518636"/>
    <lineage>
        <taxon>Bacteria</taxon>
        <taxon>Bacillati</taxon>
        <taxon>Bacillota</taxon>
        <taxon>Clostridia</taxon>
        <taxon>Lachnospirales</taxon>
        <taxon>Lachnospiraceae</taxon>
        <taxon>Enterocloster</taxon>
    </lineage>
</organism>
<gene>
    <name evidence="2" type="ORF">CLOSTASPAR_04987</name>
</gene>
<dbReference type="Proteomes" id="UP000004756">
    <property type="component" value="Unassembled WGS sequence"/>
</dbReference>
<reference evidence="2 3" key="2">
    <citation type="submission" date="2009-02" db="EMBL/GenBank/DDBJ databases">
        <title>Draft genome sequence of Clostridium asparagiforme (DSM 15981).</title>
        <authorList>
            <person name="Sudarsanam P."/>
            <person name="Ley R."/>
            <person name="Guruge J."/>
            <person name="Turnbaugh P.J."/>
            <person name="Mahowald M."/>
            <person name="Liep D."/>
            <person name="Gordon J."/>
        </authorList>
    </citation>
    <scope>NUCLEOTIDE SEQUENCE [LARGE SCALE GENOMIC DNA]</scope>
    <source>
        <strain evidence="2 3">DSM 15981</strain>
    </source>
</reference>
<reference evidence="2 3" key="1">
    <citation type="submission" date="2009-01" db="EMBL/GenBank/DDBJ databases">
        <authorList>
            <person name="Fulton L."/>
            <person name="Clifton S."/>
            <person name="Fulton B."/>
            <person name="Xu J."/>
            <person name="Minx P."/>
            <person name="Pepin K.H."/>
            <person name="Johnson M."/>
            <person name="Bhonagiri V."/>
            <person name="Nash W.E."/>
            <person name="Mardis E.R."/>
            <person name="Wilson R.K."/>
        </authorList>
    </citation>
    <scope>NUCLEOTIDE SEQUENCE [LARGE SCALE GENOMIC DNA]</scope>
    <source>
        <strain evidence="2 3">DSM 15981</strain>
    </source>
</reference>
<name>C0D6U0_9FIRM</name>
<accession>C0D6U0</accession>
<proteinExistence type="predicted"/>
<evidence type="ECO:0000313" key="2">
    <source>
        <dbReference type="EMBL" id="EEG52927.1"/>
    </source>
</evidence>
<protein>
    <submittedName>
        <fullName evidence="2">Uncharacterized protein</fullName>
    </submittedName>
</protein>
<keyword evidence="3" id="KW-1185">Reference proteome</keyword>
<feature type="non-terminal residue" evidence="2">
    <location>
        <position position="124"/>
    </location>
</feature>
<dbReference type="HOGENOM" id="CLU_2008628_0_0_9"/>
<sequence>MVDVEIVVGVDVAVTAAVAVVTTTDVAAEATADVAAEATADVAVAAIAAAETTAAAAVAATVAAAAVVEITGKSGAPTRPVTARASATATGPDTMTQPAAEVSRLRIRRPTAAVVVTADPQWTA</sequence>
<feature type="compositionally biased region" description="Polar residues" evidence="1">
    <location>
        <begin position="85"/>
        <end position="97"/>
    </location>
</feature>
<evidence type="ECO:0000256" key="1">
    <source>
        <dbReference type="SAM" id="MobiDB-lite"/>
    </source>
</evidence>
<dbReference type="AlphaFoldDB" id="C0D6U0"/>
<feature type="region of interest" description="Disordered" evidence="1">
    <location>
        <begin position="74"/>
        <end position="103"/>
    </location>
</feature>
<comment type="caution">
    <text evidence="2">The sequence shown here is derived from an EMBL/GenBank/DDBJ whole genome shotgun (WGS) entry which is preliminary data.</text>
</comment>
<dbReference type="EMBL" id="ACCJ01000413">
    <property type="protein sequence ID" value="EEG52927.1"/>
    <property type="molecule type" value="Genomic_DNA"/>
</dbReference>
<evidence type="ECO:0000313" key="3">
    <source>
        <dbReference type="Proteomes" id="UP000004756"/>
    </source>
</evidence>